<dbReference type="EMBL" id="LQPC01000015">
    <property type="protein sequence ID" value="ORV91510.1"/>
    <property type="molecule type" value="Genomic_DNA"/>
</dbReference>
<name>A0A1X1WYJ8_MYCIR</name>
<dbReference type="PANTHER" id="PTHR33973:SF4">
    <property type="entry name" value="OS07G0153300 PROTEIN"/>
    <property type="match status" value="1"/>
</dbReference>
<evidence type="ECO:0000313" key="4">
    <source>
        <dbReference type="Proteomes" id="UP001084650"/>
    </source>
</evidence>
<organism evidence="2 3">
    <name type="scientific">Mycolicibacterium iranicum</name>
    <name type="common">Mycobacterium iranicum</name>
    <dbReference type="NCBI Taxonomy" id="912594"/>
    <lineage>
        <taxon>Bacteria</taxon>
        <taxon>Bacillati</taxon>
        <taxon>Actinomycetota</taxon>
        <taxon>Actinomycetes</taxon>
        <taxon>Mycobacteriales</taxon>
        <taxon>Mycobacteriaceae</taxon>
        <taxon>Mycolicibacterium</taxon>
    </lineage>
</organism>
<sequence>MTSALYRTRITHLRRAPVHHYFEHRSYSWFVDVDALPEMPGWLRPFARFDVQDHLWEAPIDTLRGRVDAFLATKGIELPGGKVFALFQARVLGHVYNPLSLFWCHDADGVLRYVIAEVHNTHGERHAYLLPPSGVQPTMVDKKLYASAFNDVDGHYLVQAPLPDEDLDVRISLHRDHQPAFVVTLRGSRRPATIRQVLALQMISPLAPQMNVLSMRIQGTLLWLKRVPMVPRTAHHSDEDREKVDQL</sequence>
<dbReference type="AlphaFoldDB" id="A0A1X1WYJ8"/>
<dbReference type="Proteomes" id="UP001084650">
    <property type="component" value="Unassembled WGS sequence"/>
</dbReference>
<protein>
    <submittedName>
        <fullName evidence="1">DUF1365 family protein</fullName>
    </submittedName>
</protein>
<reference evidence="2 3" key="1">
    <citation type="submission" date="2016-01" db="EMBL/GenBank/DDBJ databases">
        <title>The new phylogeny of the genus Mycobacterium.</title>
        <authorList>
            <person name="Tarcisio F."/>
            <person name="Conor M."/>
            <person name="Antonella G."/>
            <person name="Elisabetta G."/>
            <person name="Giulia F.S."/>
            <person name="Sara T."/>
            <person name="Anna F."/>
            <person name="Clotilde B."/>
            <person name="Roberto B."/>
            <person name="Veronica D.S."/>
            <person name="Fabio R."/>
            <person name="Monica P."/>
            <person name="Olivier J."/>
            <person name="Enrico T."/>
            <person name="Nicola S."/>
        </authorList>
    </citation>
    <scope>NUCLEOTIDE SEQUENCE [LARGE SCALE GENOMIC DNA]</scope>
    <source>
        <strain evidence="2 3">DSM 45541</strain>
    </source>
</reference>
<dbReference type="InterPro" id="IPR010775">
    <property type="entry name" value="DUF1365"/>
</dbReference>
<evidence type="ECO:0000313" key="3">
    <source>
        <dbReference type="Proteomes" id="UP000193622"/>
    </source>
</evidence>
<dbReference type="EMBL" id="JAPQYE010000026">
    <property type="protein sequence ID" value="MCZ0732232.1"/>
    <property type="molecule type" value="Genomic_DNA"/>
</dbReference>
<comment type="caution">
    <text evidence="2">The sequence shown here is derived from an EMBL/GenBank/DDBJ whole genome shotgun (WGS) entry which is preliminary data.</text>
</comment>
<dbReference type="PANTHER" id="PTHR33973">
    <property type="entry name" value="OS07G0153300 PROTEIN"/>
    <property type="match status" value="1"/>
</dbReference>
<gene>
    <name evidence="2" type="ORF">AWC12_03795</name>
    <name evidence="1" type="ORF">OY187_29695</name>
</gene>
<evidence type="ECO:0000313" key="1">
    <source>
        <dbReference type="EMBL" id="MCZ0732232.1"/>
    </source>
</evidence>
<dbReference type="Pfam" id="PF07103">
    <property type="entry name" value="DUF1365"/>
    <property type="match status" value="1"/>
</dbReference>
<proteinExistence type="predicted"/>
<keyword evidence="4" id="KW-1185">Reference proteome</keyword>
<accession>A0A1X1WYJ8</accession>
<dbReference type="RefSeq" id="WP_024447324.1">
    <property type="nucleotide sequence ID" value="NZ_JAPQYE010000026.1"/>
</dbReference>
<reference evidence="1" key="2">
    <citation type="submission" date="2022-12" db="EMBL/GenBank/DDBJ databases">
        <title>Whole genome sequence of Mycolicibacterium iranicum strain SBH312.</title>
        <authorList>
            <person name="Jani J."/>
            <person name="Arifin Mustapha Z."/>
            <person name="Ahmed K."/>
            <person name="Kai Ling C."/>
        </authorList>
    </citation>
    <scope>NUCLEOTIDE SEQUENCE</scope>
    <source>
        <strain evidence="1">SBH312</strain>
    </source>
</reference>
<dbReference type="Proteomes" id="UP000193622">
    <property type="component" value="Unassembled WGS sequence"/>
</dbReference>
<evidence type="ECO:0000313" key="2">
    <source>
        <dbReference type="EMBL" id="ORV91510.1"/>
    </source>
</evidence>